<dbReference type="SMART" id="SM00349">
    <property type="entry name" value="KRAB"/>
    <property type="match status" value="1"/>
</dbReference>
<dbReference type="AlphaFoldDB" id="A0A8C0CHW4"/>
<dbReference type="GO" id="GO:0006355">
    <property type="term" value="P:regulation of DNA-templated transcription"/>
    <property type="evidence" value="ECO:0007669"/>
    <property type="project" value="InterPro"/>
</dbReference>
<organism evidence="2">
    <name type="scientific">Balaenoptera musculus</name>
    <name type="common">Blue whale</name>
    <dbReference type="NCBI Taxonomy" id="9771"/>
    <lineage>
        <taxon>Eukaryota</taxon>
        <taxon>Metazoa</taxon>
        <taxon>Chordata</taxon>
        <taxon>Craniata</taxon>
        <taxon>Vertebrata</taxon>
        <taxon>Euteleostomi</taxon>
        <taxon>Mammalia</taxon>
        <taxon>Eutheria</taxon>
        <taxon>Laurasiatheria</taxon>
        <taxon>Artiodactyla</taxon>
        <taxon>Whippomorpha</taxon>
        <taxon>Cetacea</taxon>
        <taxon>Mysticeti</taxon>
        <taxon>Balaenopteridae</taxon>
        <taxon>Balaenoptera</taxon>
    </lineage>
</organism>
<evidence type="ECO:0000313" key="2">
    <source>
        <dbReference type="Ensembl" id="ENSBMSP00010006568.1"/>
    </source>
</evidence>
<dbReference type="CDD" id="cd07765">
    <property type="entry name" value="KRAB_A-box"/>
    <property type="match status" value="1"/>
</dbReference>
<protein>
    <recommendedName>
        <fullName evidence="1">KRAB domain-containing protein</fullName>
    </recommendedName>
</protein>
<accession>A0A8C0CHW4</accession>
<feature type="domain" description="KRAB" evidence="1">
    <location>
        <begin position="17"/>
        <end position="68"/>
    </location>
</feature>
<reference evidence="2" key="1">
    <citation type="submission" date="2023-09" db="UniProtKB">
        <authorList>
            <consortium name="Ensembl"/>
        </authorList>
    </citation>
    <scope>IDENTIFICATION</scope>
</reference>
<name>A0A8C0CHW4_BALMU</name>
<proteinExistence type="predicted"/>
<dbReference type="InterPro" id="IPR050169">
    <property type="entry name" value="Krueppel_C2H2_ZnF"/>
</dbReference>
<dbReference type="SUPFAM" id="SSF109640">
    <property type="entry name" value="KRAB domain (Kruppel-associated box)"/>
    <property type="match status" value="1"/>
</dbReference>
<dbReference type="PANTHER" id="PTHR23232:SF117">
    <property type="entry name" value="KRAB DOMAIN-CONTAINING PROTEIN"/>
    <property type="match status" value="1"/>
</dbReference>
<dbReference type="Pfam" id="PF01352">
    <property type="entry name" value="KRAB"/>
    <property type="match status" value="1"/>
</dbReference>
<dbReference type="InterPro" id="IPR001909">
    <property type="entry name" value="KRAB"/>
</dbReference>
<evidence type="ECO:0000259" key="1">
    <source>
        <dbReference type="PROSITE" id="PS50805"/>
    </source>
</evidence>
<dbReference type="Ensembl" id="ENSBMST00010007351.1">
    <property type="protein sequence ID" value="ENSBMSP00010006568.1"/>
    <property type="gene ID" value="ENSBMSG00010004928.1"/>
</dbReference>
<sequence length="68" mass="7788">LAGRTPRLLTAQPQAHMAFRDVAVDFTQEEWKPLSPAQRSLYREVMLENHNDTPGQEALRVQDVWTGL</sequence>
<dbReference type="InterPro" id="IPR036051">
    <property type="entry name" value="KRAB_dom_sf"/>
</dbReference>
<dbReference type="PANTHER" id="PTHR23232">
    <property type="entry name" value="KRAB DOMAIN C2H2 ZINC FINGER"/>
    <property type="match status" value="1"/>
</dbReference>
<dbReference type="PROSITE" id="PS50805">
    <property type="entry name" value="KRAB"/>
    <property type="match status" value="1"/>
</dbReference>
<dbReference type="Gene3D" id="6.10.140.140">
    <property type="match status" value="1"/>
</dbReference>